<comment type="subcellular location">
    <subcellularLocation>
        <location evidence="4">Cytoplasm</location>
    </subcellularLocation>
    <subcellularLocation>
        <location evidence="3">Endoplasmic reticulum membrane</location>
        <topology evidence="3">Single-pass membrane protein</topology>
    </subcellularLocation>
    <subcellularLocation>
        <location evidence="1">Microsome membrane</location>
        <topology evidence="1">Single-pass membrane protein</topology>
    </subcellularLocation>
    <subcellularLocation>
        <location evidence="2">Mitochondrion membrane</location>
        <topology evidence="2">Single-pass membrane protein</topology>
    </subcellularLocation>
</comment>
<evidence type="ECO:0000256" key="3">
    <source>
        <dbReference type="ARBA" id="ARBA00004389"/>
    </source>
</evidence>
<keyword evidence="13" id="KW-0012">Acyltransferase</keyword>
<keyword evidence="7 19" id="KW-0812">Transmembrane</keyword>
<evidence type="ECO:0000256" key="6">
    <source>
        <dbReference type="ARBA" id="ARBA00022679"/>
    </source>
</evidence>
<dbReference type="InterPro" id="IPR000182">
    <property type="entry name" value="GNAT_dom"/>
</dbReference>
<evidence type="ECO:0000256" key="4">
    <source>
        <dbReference type="ARBA" id="ARBA00004496"/>
    </source>
</evidence>
<keyword evidence="9" id="KW-0492">Microsome</keyword>
<dbReference type="GO" id="GO:0017188">
    <property type="term" value="F:L-aspartate N-acetyltransferase activity"/>
    <property type="evidence" value="ECO:0007669"/>
    <property type="project" value="UniProtKB-EC"/>
</dbReference>
<evidence type="ECO:0000256" key="8">
    <source>
        <dbReference type="ARBA" id="ARBA00022824"/>
    </source>
</evidence>
<evidence type="ECO:0000256" key="5">
    <source>
        <dbReference type="ARBA" id="ARBA00022490"/>
    </source>
</evidence>
<dbReference type="CDD" id="cd04301">
    <property type="entry name" value="NAT_SF"/>
    <property type="match status" value="1"/>
</dbReference>
<evidence type="ECO:0000256" key="15">
    <source>
        <dbReference type="ARBA" id="ARBA00041029"/>
    </source>
</evidence>
<dbReference type="Pfam" id="PF00583">
    <property type="entry name" value="Acetyltransf_1"/>
    <property type="match status" value="1"/>
</dbReference>
<dbReference type="PANTHER" id="PTHR13947:SF11">
    <property type="entry name" value="N-ACETYLASPARTATE SYNTHETASE"/>
    <property type="match status" value="1"/>
</dbReference>
<keyword evidence="5" id="KW-0963">Cytoplasm</keyword>
<evidence type="ECO:0000256" key="16">
    <source>
        <dbReference type="ARBA" id="ARBA00043248"/>
    </source>
</evidence>
<sequence length="249" mass="28302">MEKKALKKYDKKQSNGLKEQNEYIPLVRKFEPDDNLVVQQIFYEGLMEMVPDTAFRGLRHHPESLWLYAAMTVISLVITKCWWVIGVLPASVMCLRYFYSRRVIHGYLRRAMNTDMGNIEKFYMKPPGSCFWVAVLEGKVVGTVAAVGQQEESGGAVVLQRMSVDQRYRKCGVGVALGRKVLEFAAHYGYSSVILGTTAYAPAAHRLYQRLGFCCVGVTNGYATPGGRQSLLEQIFYRRNNEEKFVKTE</sequence>
<evidence type="ECO:0000256" key="1">
    <source>
        <dbReference type="ARBA" id="ARBA00004111"/>
    </source>
</evidence>
<keyword evidence="6" id="KW-0808">Transferase</keyword>
<evidence type="ECO:0000256" key="13">
    <source>
        <dbReference type="ARBA" id="ARBA00023315"/>
    </source>
</evidence>
<evidence type="ECO:0000256" key="19">
    <source>
        <dbReference type="SAM" id="Phobius"/>
    </source>
</evidence>
<dbReference type="OMA" id="DIRATYM"/>
<evidence type="ECO:0000256" key="7">
    <source>
        <dbReference type="ARBA" id="ARBA00022692"/>
    </source>
</evidence>
<organism evidence="21 22">
    <name type="scientific">Oreochromis aureus</name>
    <name type="common">Israeli tilapia</name>
    <name type="synonym">Chromis aureus</name>
    <dbReference type="NCBI Taxonomy" id="47969"/>
    <lineage>
        <taxon>Eukaryota</taxon>
        <taxon>Metazoa</taxon>
        <taxon>Chordata</taxon>
        <taxon>Craniata</taxon>
        <taxon>Vertebrata</taxon>
        <taxon>Euteleostomi</taxon>
        <taxon>Actinopterygii</taxon>
        <taxon>Neopterygii</taxon>
        <taxon>Teleostei</taxon>
        <taxon>Neoteleostei</taxon>
        <taxon>Acanthomorphata</taxon>
        <taxon>Ovalentaria</taxon>
        <taxon>Cichlomorphae</taxon>
        <taxon>Cichliformes</taxon>
        <taxon>Cichlidae</taxon>
        <taxon>African cichlids</taxon>
        <taxon>Pseudocrenilabrinae</taxon>
        <taxon>Oreochromini</taxon>
        <taxon>Oreochromis</taxon>
    </lineage>
</organism>
<comment type="catalytic activity">
    <reaction evidence="17">
        <text>L-aspartate + acetyl-CoA = N-acetyl-L-aspartate + CoA + H(+)</text>
        <dbReference type="Rhea" id="RHEA:14165"/>
        <dbReference type="ChEBI" id="CHEBI:15378"/>
        <dbReference type="ChEBI" id="CHEBI:16953"/>
        <dbReference type="ChEBI" id="CHEBI:29991"/>
        <dbReference type="ChEBI" id="CHEBI:57287"/>
        <dbReference type="ChEBI" id="CHEBI:57288"/>
        <dbReference type="EC" id="2.3.1.17"/>
    </reaction>
    <physiologicalReaction direction="left-to-right" evidence="17">
        <dbReference type="Rhea" id="RHEA:14166"/>
    </physiologicalReaction>
</comment>
<dbReference type="PROSITE" id="PS51186">
    <property type="entry name" value="GNAT"/>
    <property type="match status" value="1"/>
</dbReference>
<evidence type="ECO:0000256" key="17">
    <source>
        <dbReference type="ARBA" id="ARBA00049272"/>
    </source>
</evidence>
<dbReference type="GO" id="GO:0031966">
    <property type="term" value="C:mitochondrial membrane"/>
    <property type="evidence" value="ECO:0007669"/>
    <property type="project" value="UniProtKB-SubCell"/>
</dbReference>
<dbReference type="SUPFAM" id="SSF55729">
    <property type="entry name" value="Acyl-CoA N-acyltransferases (Nat)"/>
    <property type="match status" value="1"/>
</dbReference>
<keyword evidence="22" id="KW-1185">Reference proteome</keyword>
<evidence type="ECO:0000256" key="10">
    <source>
        <dbReference type="ARBA" id="ARBA00022989"/>
    </source>
</evidence>
<evidence type="ECO:0000256" key="18">
    <source>
        <dbReference type="ARBA" id="ARBA00093466"/>
    </source>
</evidence>
<dbReference type="PANTHER" id="PTHR13947">
    <property type="entry name" value="GNAT FAMILY N-ACETYLTRANSFERASE"/>
    <property type="match status" value="1"/>
</dbReference>
<dbReference type="EC" id="2.3.1.17" evidence="14"/>
<keyword evidence="11" id="KW-0496">Mitochondrion</keyword>
<evidence type="ECO:0000256" key="11">
    <source>
        <dbReference type="ARBA" id="ARBA00023128"/>
    </source>
</evidence>
<feature type="transmembrane region" description="Helical" evidence="19">
    <location>
        <begin position="65"/>
        <end position="85"/>
    </location>
</feature>
<evidence type="ECO:0000313" key="21">
    <source>
        <dbReference type="Ensembl" id="ENSOABP00000008492.2"/>
    </source>
</evidence>
<evidence type="ECO:0000259" key="20">
    <source>
        <dbReference type="PROSITE" id="PS51186"/>
    </source>
</evidence>
<dbReference type="Gene3D" id="3.40.630.30">
    <property type="match status" value="1"/>
</dbReference>
<comment type="similarity">
    <text evidence="18">Belongs to the NAT8 family.</text>
</comment>
<accession>A0A668RUX9</accession>
<dbReference type="AlphaFoldDB" id="A0A668RUX9"/>
<evidence type="ECO:0000256" key="2">
    <source>
        <dbReference type="ARBA" id="ARBA00004304"/>
    </source>
</evidence>
<name>A0A668RUX9_OREAU</name>
<evidence type="ECO:0000313" key="22">
    <source>
        <dbReference type="Proteomes" id="UP000472276"/>
    </source>
</evidence>
<dbReference type="InterPro" id="IPR050769">
    <property type="entry name" value="NAT_camello-type"/>
</dbReference>
<keyword evidence="8" id="KW-0256">Endoplasmic reticulum</keyword>
<dbReference type="InterPro" id="IPR016181">
    <property type="entry name" value="Acyl_CoA_acyltransferase"/>
</dbReference>
<feature type="domain" description="N-acetyltransferase" evidence="20">
    <location>
        <begin position="93"/>
        <end position="238"/>
    </location>
</feature>
<reference evidence="21" key="1">
    <citation type="submission" date="2025-08" db="UniProtKB">
        <authorList>
            <consortium name="Ensembl"/>
        </authorList>
    </citation>
    <scope>IDENTIFICATION</scope>
</reference>
<protein>
    <recommendedName>
        <fullName evidence="15">N-acetylaspartate synthetase</fullName>
        <ecNumber evidence="14">2.3.1.17</ecNumber>
    </recommendedName>
    <alternativeName>
        <fullName evidence="16">N-acetyltransferase 8-like protein</fullName>
    </alternativeName>
</protein>
<dbReference type="Ensembl" id="ENSOABT00000008800.2">
    <property type="protein sequence ID" value="ENSOABP00000008492.2"/>
    <property type="gene ID" value="ENSOABG00000004614.2"/>
</dbReference>
<evidence type="ECO:0000256" key="9">
    <source>
        <dbReference type="ARBA" id="ARBA00022848"/>
    </source>
</evidence>
<keyword evidence="12 19" id="KW-0472">Membrane</keyword>
<proteinExistence type="inferred from homology"/>
<dbReference type="GO" id="GO:0005789">
    <property type="term" value="C:endoplasmic reticulum membrane"/>
    <property type="evidence" value="ECO:0007669"/>
    <property type="project" value="UniProtKB-SubCell"/>
</dbReference>
<evidence type="ECO:0000256" key="12">
    <source>
        <dbReference type="ARBA" id="ARBA00023136"/>
    </source>
</evidence>
<keyword evidence="10 19" id="KW-1133">Transmembrane helix</keyword>
<dbReference type="Proteomes" id="UP000472276">
    <property type="component" value="Unassembled WGS sequence"/>
</dbReference>
<evidence type="ECO:0000256" key="14">
    <source>
        <dbReference type="ARBA" id="ARBA00039136"/>
    </source>
</evidence>
<gene>
    <name evidence="21" type="primary">LOC116333149</name>
</gene>
<reference evidence="21" key="2">
    <citation type="submission" date="2025-09" db="UniProtKB">
        <authorList>
            <consortium name="Ensembl"/>
        </authorList>
    </citation>
    <scope>IDENTIFICATION</scope>
</reference>